<accession>A0A0S4J9W4</accession>
<feature type="chain" id="PRO_5006622245" evidence="3">
    <location>
        <begin position="27"/>
        <end position="732"/>
    </location>
</feature>
<dbReference type="EMBL" id="CYKH01001616">
    <property type="protein sequence ID" value="CUG88103.1"/>
    <property type="molecule type" value="Genomic_DNA"/>
</dbReference>
<feature type="transmembrane region" description="Helical" evidence="2">
    <location>
        <begin position="399"/>
        <end position="421"/>
    </location>
</feature>
<proteinExistence type="predicted"/>
<feature type="transmembrane region" description="Helical" evidence="2">
    <location>
        <begin position="337"/>
        <end position="359"/>
    </location>
</feature>
<dbReference type="VEuPathDB" id="TriTrypDB:BSAL_90160"/>
<evidence type="ECO:0000313" key="5">
    <source>
        <dbReference type="Proteomes" id="UP000051952"/>
    </source>
</evidence>
<feature type="transmembrane region" description="Helical" evidence="2">
    <location>
        <begin position="534"/>
        <end position="554"/>
    </location>
</feature>
<sequence length="732" mass="78113">MSFPRRSGILLVFCALIVAWRGGCYGAKLPQVGDLYRGGYFCVQGYTNVNVYVQNASSPSMWTALFTFSVPTSPYCTGAYIANITGSGGATLTMEGSSWVSNPCGYSFLPPFTFSIQGTTTMPVWYTESVDGVFCDQFIVGKSTLRRPCSGTKNSTSVLLTCVTESASWTELQSKTISSSFALPSTSSSRSSTVSGSPAARTSSTSDSAATGSNASTMTVSATNQAIVQMTVSETNQAIVPNPFSSPRVRSVSSVAIGVTISVGSVLGVGSYAGAVHGIQAAMLVIRVQTLCASNSRGVEEAGGGGDALSPAATPDDLCCDLGTSPTQLTLPDYGGVYLGGVLGNCAIVAIATIMRFAVGKTVHSLAVGQQHAGIDQQTCFTRILPYLRKLAPPSGPVTLSWTPYMFLLCPTVSLCIALVSDGTVPLYAQLVAGCLFPLLLVPWAGAFAGLCWWWGQRVTFAFGRVEPQKYSKATDKSTKKRIRRSPLGEAHAWLFEVTEELAPRYGEYFNELAREQLRRFGSVFASYRAARCWYFNIEAGFAIATGVATGLMLRQMSSTDPCAGTSGWAWAVVGVGIVETMIALIVRAFALRLELAVFASVMTLTILSEAAALLDPNEVEVANGLSTAAAVLQVLAVLYGAFEHFLLRRRISYLNTSVQLNDSLQIRNEQLSAPLHAKQYSLGGTVRRSSSMFSHPQSLTEEESAQYVNILEDMIEMICAGRLSAHSDEFT</sequence>
<dbReference type="AlphaFoldDB" id="A0A0S4J9W4"/>
<keyword evidence="2" id="KW-0472">Membrane</keyword>
<keyword evidence="5" id="KW-1185">Reference proteome</keyword>
<keyword evidence="2" id="KW-0812">Transmembrane</keyword>
<evidence type="ECO:0000313" key="4">
    <source>
        <dbReference type="EMBL" id="CUG88103.1"/>
    </source>
</evidence>
<name>A0A0S4J9W4_BODSA</name>
<feature type="transmembrane region" description="Helical" evidence="2">
    <location>
        <begin position="594"/>
        <end position="614"/>
    </location>
</feature>
<evidence type="ECO:0000256" key="3">
    <source>
        <dbReference type="SAM" id="SignalP"/>
    </source>
</evidence>
<keyword evidence="2" id="KW-1133">Transmembrane helix</keyword>
<feature type="transmembrane region" description="Helical" evidence="2">
    <location>
        <begin position="626"/>
        <end position="643"/>
    </location>
</feature>
<evidence type="ECO:0000256" key="1">
    <source>
        <dbReference type="SAM" id="MobiDB-lite"/>
    </source>
</evidence>
<dbReference type="VEuPathDB" id="TriTrypDB:BSAL_24990"/>
<organism evidence="4 5">
    <name type="scientific">Bodo saltans</name>
    <name type="common">Flagellated protozoan</name>
    <dbReference type="NCBI Taxonomy" id="75058"/>
    <lineage>
        <taxon>Eukaryota</taxon>
        <taxon>Discoba</taxon>
        <taxon>Euglenozoa</taxon>
        <taxon>Kinetoplastea</taxon>
        <taxon>Metakinetoplastina</taxon>
        <taxon>Eubodonida</taxon>
        <taxon>Bodonidae</taxon>
        <taxon>Bodo</taxon>
    </lineage>
</organism>
<feature type="signal peptide" evidence="3">
    <location>
        <begin position="1"/>
        <end position="26"/>
    </location>
</feature>
<reference evidence="5" key="1">
    <citation type="submission" date="2015-09" db="EMBL/GenBank/DDBJ databases">
        <authorList>
            <consortium name="Pathogen Informatics"/>
        </authorList>
    </citation>
    <scope>NUCLEOTIDE SEQUENCE [LARGE SCALE GENOMIC DNA]</scope>
    <source>
        <strain evidence="5">Lake Konstanz</strain>
    </source>
</reference>
<feature type="region of interest" description="Disordered" evidence="1">
    <location>
        <begin position="181"/>
        <end position="215"/>
    </location>
</feature>
<keyword evidence="3" id="KW-0732">Signal</keyword>
<dbReference type="Proteomes" id="UP000051952">
    <property type="component" value="Unassembled WGS sequence"/>
</dbReference>
<gene>
    <name evidence="4" type="ORF">BSAL_13710</name>
</gene>
<feature type="transmembrane region" description="Helical" evidence="2">
    <location>
        <begin position="569"/>
        <end position="587"/>
    </location>
</feature>
<evidence type="ECO:0000256" key="2">
    <source>
        <dbReference type="SAM" id="Phobius"/>
    </source>
</evidence>
<protein>
    <submittedName>
        <fullName evidence="4">Membrane-associated protein, putative</fullName>
    </submittedName>
</protein>
<feature type="transmembrane region" description="Helical" evidence="2">
    <location>
        <begin position="427"/>
        <end position="455"/>
    </location>
</feature>